<reference evidence="1" key="1">
    <citation type="journal article" date="2014" name="Front. Microbiol.">
        <title>High frequency of phylogenetically diverse reductive dehalogenase-homologous genes in deep subseafloor sedimentary metagenomes.</title>
        <authorList>
            <person name="Kawai M."/>
            <person name="Futagami T."/>
            <person name="Toyoda A."/>
            <person name="Takaki Y."/>
            <person name="Nishi S."/>
            <person name="Hori S."/>
            <person name="Arai W."/>
            <person name="Tsubouchi T."/>
            <person name="Morono Y."/>
            <person name="Uchiyama I."/>
            <person name="Ito T."/>
            <person name="Fujiyama A."/>
            <person name="Inagaki F."/>
            <person name="Takami H."/>
        </authorList>
    </citation>
    <scope>NUCLEOTIDE SEQUENCE</scope>
    <source>
        <strain evidence="1">Expedition CK06-06</strain>
    </source>
</reference>
<organism evidence="1">
    <name type="scientific">marine sediment metagenome</name>
    <dbReference type="NCBI Taxonomy" id="412755"/>
    <lineage>
        <taxon>unclassified sequences</taxon>
        <taxon>metagenomes</taxon>
        <taxon>ecological metagenomes</taxon>
    </lineage>
</organism>
<accession>X1SE07</accession>
<name>X1SE07_9ZZZZ</name>
<evidence type="ECO:0000313" key="1">
    <source>
        <dbReference type="EMBL" id="GAI65989.1"/>
    </source>
</evidence>
<protein>
    <submittedName>
        <fullName evidence="1">Uncharacterized protein</fullName>
    </submittedName>
</protein>
<gene>
    <name evidence="1" type="ORF">S12H4_02295</name>
</gene>
<comment type="caution">
    <text evidence="1">The sequence shown here is derived from an EMBL/GenBank/DDBJ whole genome shotgun (WGS) entry which is preliminary data.</text>
</comment>
<sequence>MEINIVATVGICTEYMSAPDIEKAEVSVVIAPIKVTSEDESKLRVVTGCNLWQSCHNTSCWYSIAAREKKKARPGK</sequence>
<dbReference type="AlphaFoldDB" id="X1SE07"/>
<proteinExistence type="predicted"/>
<dbReference type="EMBL" id="BARW01000549">
    <property type="protein sequence ID" value="GAI65989.1"/>
    <property type="molecule type" value="Genomic_DNA"/>
</dbReference>